<dbReference type="InterPro" id="IPR006222">
    <property type="entry name" value="GCVT_N"/>
</dbReference>
<evidence type="ECO:0000256" key="2">
    <source>
        <dbReference type="ARBA" id="ARBA00022946"/>
    </source>
</evidence>
<dbReference type="InterPro" id="IPR057460">
    <property type="entry name" value="CAF17_C"/>
</dbReference>
<evidence type="ECO:0000313" key="7">
    <source>
        <dbReference type="Proteomes" id="UP001075354"/>
    </source>
</evidence>
<evidence type="ECO:0000313" key="6">
    <source>
        <dbReference type="EMBL" id="KAJ1528881.1"/>
    </source>
</evidence>
<evidence type="ECO:0000256" key="1">
    <source>
        <dbReference type="ARBA" id="ARBA00004173"/>
    </source>
</evidence>
<protein>
    <recommendedName>
        <fullName evidence="8">Transferase CAF17 homolog, mitochondrial</fullName>
    </recommendedName>
</protein>
<sequence>MFALRSYNFLRKVDFLRKLSSVIPNETFVAEPLCERSLLRVTGADAYGFLQGLMTNDIAHVQSGVSSMYTMFLNTRGRIIYDAIIYQTNETGVMYIECDSQATVSLEKHLKVYRLRKKVDISVFEDCRVWAVYNPSLNESPNKGNLVDELKDKLLGRVLPCEELELGTRDRKESLSVNSLSSKNNILIFRDPRIYELGLRVICPVSEDIAKLLSVEKGSTYRNLRYCLGVGEGISELPPDGCFPLEANCDYLHGVSFHKGCYIGQELTARVYHTGVVRKRLMPLSLDAPISAQNALKQEVVSDSGKAVGKVRGIEGLAALGLLRISDVLSAKSLELCSVKVQTKRPSWWPKQAPKEKVAFELNAV</sequence>
<name>A0AAV7XVN7_9NEOP</name>
<organism evidence="6 7">
    <name type="scientific">Megalurothrips usitatus</name>
    <name type="common">bean blossom thrips</name>
    <dbReference type="NCBI Taxonomy" id="439358"/>
    <lineage>
        <taxon>Eukaryota</taxon>
        <taxon>Metazoa</taxon>
        <taxon>Ecdysozoa</taxon>
        <taxon>Arthropoda</taxon>
        <taxon>Hexapoda</taxon>
        <taxon>Insecta</taxon>
        <taxon>Pterygota</taxon>
        <taxon>Neoptera</taxon>
        <taxon>Paraneoptera</taxon>
        <taxon>Thysanoptera</taxon>
        <taxon>Terebrantia</taxon>
        <taxon>Thripoidea</taxon>
        <taxon>Thripidae</taxon>
        <taxon>Megalurothrips</taxon>
    </lineage>
</organism>
<dbReference type="GO" id="GO:0005759">
    <property type="term" value="C:mitochondrial matrix"/>
    <property type="evidence" value="ECO:0007669"/>
    <property type="project" value="TreeGrafter"/>
</dbReference>
<dbReference type="InterPro" id="IPR045179">
    <property type="entry name" value="YgfZ/GcvT"/>
</dbReference>
<evidence type="ECO:0000259" key="5">
    <source>
        <dbReference type="Pfam" id="PF25455"/>
    </source>
</evidence>
<comment type="subcellular location">
    <subcellularLocation>
        <location evidence="1">Mitochondrion</location>
    </subcellularLocation>
</comment>
<dbReference type="SUPFAM" id="SSF103025">
    <property type="entry name" value="Folate-binding domain"/>
    <property type="match status" value="1"/>
</dbReference>
<dbReference type="GO" id="GO:0016226">
    <property type="term" value="P:iron-sulfur cluster assembly"/>
    <property type="evidence" value="ECO:0007669"/>
    <property type="project" value="TreeGrafter"/>
</dbReference>
<evidence type="ECO:0000256" key="3">
    <source>
        <dbReference type="ARBA" id="ARBA00023128"/>
    </source>
</evidence>
<dbReference type="Proteomes" id="UP001075354">
    <property type="component" value="Chromosome 4"/>
</dbReference>
<feature type="domain" description="GCVT N-terminal" evidence="4">
    <location>
        <begin position="39"/>
        <end position="103"/>
    </location>
</feature>
<dbReference type="AlphaFoldDB" id="A0AAV7XVN7"/>
<gene>
    <name evidence="6" type="ORF">ONE63_007251</name>
</gene>
<dbReference type="PANTHER" id="PTHR22602">
    <property type="entry name" value="TRANSFERASE CAF17, MITOCHONDRIAL-RELATED"/>
    <property type="match status" value="1"/>
</dbReference>
<keyword evidence="7" id="KW-1185">Reference proteome</keyword>
<feature type="domain" description="CAF17 C-terminal" evidence="5">
    <location>
        <begin position="278"/>
        <end position="351"/>
    </location>
</feature>
<evidence type="ECO:0008006" key="8">
    <source>
        <dbReference type="Google" id="ProtNLM"/>
    </source>
</evidence>
<dbReference type="EMBL" id="JAPTSV010000004">
    <property type="protein sequence ID" value="KAJ1528881.1"/>
    <property type="molecule type" value="Genomic_DNA"/>
</dbReference>
<reference evidence="6" key="1">
    <citation type="submission" date="2022-12" db="EMBL/GenBank/DDBJ databases">
        <title>Chromosome-level genome assembly of the bean flower thrips Megalurothrips usitatus.</title>
        <authorList>
            <person name="Ma L."/>
            <person name="Liu Q."/>
            <person name="Li H."/>
            <person name="Cai W."/>
        </authorList>
    </citation>
    <scope>NUCLEOTIDE SEQUENCE</scope>
    <source>
        <strain evidence="6">Cailab_2022a</strain>
    </source>
</reference>
<dbReference type="InterPro" id="IPR017703">
    <property type="entry name" value="YgfZ/GCV_T_CS"/>
</dbReference>
<dbReference type="NCBIfam" id="TIGR03317">
    <property type="entry name" value="ygfZ_signature"/>
    <property type="match status" value="1"/>
</dbReference>
<keyword evidence="2" id="KW-0809">Transit peptide</keyword>
<dbReference type="Pfam" id="PF25455">
    <property type="entry name" value="Beta-barrel_CAF17_C"/>
    <property type="match status" value="1"/>
</dbReference>
<accession>A0AAV7XVN7</accession>
<comment type="caution">
    <text evidence="6">The sequence shown here is derived from an EMBL/GenBank/DDBJ whole genome shotgun (WGS) entry which is preliminary data.</text>
</comment>
<dbReference type="Pfam" id="PF01571">
    <property type="entry name" value="GCV_T"/>
    <property type="match status" value="1"/>
</dbReference>
<dbReference type="Gene3D" id="3.30.1360.120">
    <property type="entry name" value="Probable tRNA modification gtpase trme, domain 1"/>
    <property type="match status" value="1"/>
</dbReference>
<proteinExistence type="predicted"/>
<dbReference type="PANTHER" id="PTHR22602:SF0">
    <property type="entry name" value="TRANSFERASE CAF17, MITOCHONDRIAL-RELATED"/>
    <property type="match status" value="1"/>
</dbReference>
<keyword evidence="3" id="KW-0496">Mitochondrion</keyword>
<dbReference type="InterPro" id="IPR027266">
    <property type="entry name" value="TrmE/GcvT-like"/>
</dbReference>
<evidence type="ECO:0000259" key="4">
    <source>
        <dbReference type="Pfam" id="PF01571"/>
    </source>
</evidence>